<evidence type="ECO:0000313" key="2">
    <source>
        <dbReference type="Proteomes" id="UP000693970"/>
    </source>
</evidence>
<accession>A0A9K3KRE6</accession>
<name>A0A9K3KRE6_9STRA</name>
<gene>
    <name evidence="1" type="ORF">IV203_017160</name>
</gene>
<sequence>MKQLRSNRQPISSLLPDTDTLHSQANERMKSSRSLSMLMLLASLTITRLHAFVTAPLKIATPSFRTSNLQMTILSYNGKKKDFKPGTPLSTAVQQLGLKPTYSCKKGDCATCQIFLAGRATKPCVAKVPEAPKLKSLQEKGLEIRS</sequence>
<comment type="caution">
    <text evidence="1">The sequence shown here is derived from an EMBL/GenBank/DDBJ whole genome shotgun (WGS) entry which is preliminary data.</text>
</comment>
<evidence type="ECO:0000313" key="1">
    <source>
        <dbReference type="EMBL" id="KAG7348455.1"/>
    </source>
</evidence>
<evidence type="ECO:0008006" key="3">
    <source>
        <dbReference type="Google" id="ProtNLM"/>
    </source>
</evidence>
<dbReference type="PROSITE" id="PS00197">
    <property type="entry name" value="2FE2S_FER_1"/>
    <property type="match status" value="1"/>
</dbReference>
<protein>
    <recommendedName>
        <fullName evidence="3">Ferredoxin</fullName>
    </recommendedName>
</protein>
<dbReference type="GO" id="GO:0051537">
    <property type="term" value="F:2 iron, 2 sulfur cluster binding"/>
    <property type="evidence" value="ECO:0007669"/>
    <property type="project" value="InterPro"/>
</dbReference>
<dbReference type="Proteomes" id="UP000693970">
    <property type="component" value="Unassembled WGS sequence"/>
</dbReference>
<dbReference type="EMBL" id="JAGRRH010000020">
    <property type="protein sequence ID" value="KAG7348455.1"/>
    <property type="molecule type" value="Genomic_DNA"/>
</dbReference>
<dbReference type="AlphaFoldDB" id="A0A9K3KRE6"/>
<reference evidence="1" key="1">
    <citation type="journal article" date="2021" name="Sci. Rep.">
        <title>Diploid genomic architecture of Nitzschia inconspicua, an elite biomass production diatom.</title>
        <authorList>
            <person name="Oliver A."/>
            <person name="Podell S."/>
            <person name="Pinowska A."/>
            <person name="Traller J.C."/>
            <person name="Smith S.R."/>
            <person name="McClure R."/>
            <person name="Beliaev A."/>
            <person name="Bohutskyi P."/>
            <person name="Hill E.A."/>
            <person name="Rabines A."/>
            <person name="Zheng H."/>
            <person name="Allen L.Z."/>
            <person name="Kuo A."/>
            <person name="Grigoriev I.V."/>
            <person name="Allen A.E."/>
            <person name="Hazlebeck D."/>
            <person name="Allen E.E."/>
        </authorList>
    </citation>
    <scope>NUCLEOTIDE SEQUENCE</scope>
    <source>
        <strain evidence="1">Hildebrandi</strain>
    </source>
</reference>
<keyword evidence="2" id="KW-1185">Reference proteome</keyword>
<organism evidence="1 2">
    <name type="scientific">Nitzschia inconspicua</name>
    <dbReference type="NCBI Taxonomy" id="303405"/>
    <lineage>
        <taxon>Eukaryota</taxon>
        <taxon>Sar</taxon>
        <taxon>Stramenopiles</taxon>
        <taxon>Ochrophyta</taxon>
        <taxon>Bacillariophyta</taxon>
        <taxon>Bacillariophyceae</taxon>
        <taxon>Bacillariophycidae</taxon>
        <taxon>Bacillariales</taxon>
        <taxon>Bacillariaceae</taxon>
        <taxon>Nitzschia</taxon>
    </lineage>
</organism>
<reference evidence="1" key="2">
    <citation type="submission" date="2021-04" db="EMBL/GenBank/DDBJ databases">
        <authorList>
            <person name="Podell S."/>
        </authorList>
    </citation>
    <scope>NUCLEOTIDE SEQUENCE</scope>
    <source>
        <strain evidence="1">Hildebrandi</strain>
    </source>
</reference>
<dbReference type="InterPro" id="IPR006058">
    <property type="entry name" value="2Fe2S_fd_BS"/>
</dbReference>
<proteinExistence type="predicted"/>
<dbReference type="OrthoDB" id="197882at2759"/>